<evidence type="ECO:0000256" key="1">
    <source>
        <dbReference type="SAM" id="MobiDB-lite"/>
    </source>
</evidence>
<reference evidence="2" key="1">
    <citation type="journal article" date="2020" name="Phytopathology">
        <title>Genome sequence of the chestnut blight fungus Cryphonectria parasitica EP155: A fundamental resource for an archetypical invasive plant pathogen.</title>
        <authorList>
            <person name="Crouch J.A."/>
            <person name="Dawe A."/>
            <person name="Aerts A."/>
            <person name="Barry K."/>
            <person name="Churchill A.C.L."/>
            <person name="Grimwood J."/>
            <person name="Hillman B."/>
            <person name="Milgroom M.G."/>
            <person name="Pangilinan J."/>
            <person name="Smith M."/>
            <person name="Salamov A."/>
            <person name="Schmutz J."/>
            <person name="Yadav J."/>
            <person name="Grigoriev I.V."/>
            <person name="Nuss D."/>
        </authorList>
    </citation>
    <scope>NUCLEOTIDE SEQUENCE</scope>
    <source>
        <strain evidence="2">EP155</strain>
    </source>
</reference>
<dbReference type="GeneID" id="63840950"/>
<dbReference type="RefSeq" id="XP_040771419.1">
    <property type="nucleotide sequence ID" value="XM_040923821.1"/>
</dbReference>
<evidence type="ECO:0000313" key="2">
    <source>
        <dbReference type="EMBL" id="KAF3760440.1"/>
    </source>
</evidence>
<feature type="compositionally biased region" description="Polar residues" evidence="1">
    <location>
        <begin position="11"/>
        <end position="28"/>
    </location>
</feature>
<sequence length="84" mass="8873">MMGNTEVHMSGSDSPSPTPSFGYQQTLFHSPGQGPGGDKFDHSLQHHGISDHIFEAVSSVQPISASFGDMTNPDPFGPPGAFRS</sequence>
<name>A0A9P4XTM4_CRYP1</name>
<organism evidence="2 3">
    <name type="scientific">Cryphonectria parasitica (strain ATCC 38755 / EP155)</name>
    <dbReference type="NCBI Taxonomy" id="660469"/>
    <lineage>
        <taxon>Eukaryota</taxon>
        <taxon>Fungi</taxon>
        <taxon>Dikarya</taxon>
        <taxon>Ascomycota</taxon>
        <taxon>Pezizomycotina</taxon>
        <taxon>Sordariomycetes</taxon>
        <taxon>Sordariomycetidae</taxon>
        <taxon>Diaporthales</taxon>
        <taxon>Cryphonectriaceae</taxon>
        <taxon>Cryphonectria-Endothia species complex</taxon>
        <taxon>Cryphonectria</taxon>
    </lineage>
</organism>
<dbReference type="AlphaFoldDB" id="A0A9P4XTM4"/>
<keyword evidence="3" id="KW-1185">Reference proteome</keyword>
<comment type="caution">
    <text evidence="2">The sequence shown here is derived from an EMBL/GenBank/DDBJ whole genome shotgun (WGS) entry which is preliminary data.</text>
</comment>
<evidence type="ECO:0000313" key="3">
    <source>
        <dbReference type="Proteomes" id="UP000803844"/>
    </source>
</evidence>
<gene>
    <name evidence="2" type="ORF">M406DRAFT_358180</name>
</gene>
<feature type="region of interest" description="Disordered" evidence="1">
    <location>
        <begin position="1"/>
        <end position="44"/>
    </location>
</feature>
<proteinExistence type="predicted"/>
<dbReference type="Proteomes" id="UP000803844">
    <property type="component" value="Unassembled WGS sequence"/>
</dbReference>
<accession>A0A9P4XTM4</accession>
<dbReference type="EMBL" id="MU032352">
    <property type="protein sequence ID" value="KAF3760440.1"/>
    <property type="molecule type" value="Genomic_DNA"/>
</dbReference>
<feature type="region of interest" description="Disordered" evidence="1">
    <location>
        <begin position="65"/>
        <end position="84"/>
    </location>
</feature>
<protein>
    <submittedName>
        <fullName evidence="2">Uncharacterized protein</fullName>
    </submittedName>
</protein>